<evidence type="ECO:0000256" key="6">
    <source>
        <dbReference type="ARBA" id="ARBA00023002"/>
    </source>
</evidence>
<dbReference type="AlphaFoldDB" id="A0A1Y4L892"/>
<evidence type="ECO:0000259" key="10">
    <source>
        <dbReference type="Pfam" id="PF01207"/>
    </source>
</evidence>
<dbReference type="InterPro" id="IPR013785">
    <property type="entry name" value="Aldolase_TIM"/>
</dbReference>
<evidence type="ECO:0000256" key="1">
    <source>
        <dbReference type="ARBA" id="ARBA00001917"/>
    </source>
</evidence>
<dbReference type="EMBL" id="NFKK01000006">
    <property type="protein sequence ID" value="OUP52944.1"/>
    <property type="molecule type" value="Genomic_DNA"/>
</dbReference>
<sequence>MQLSFAPLEGITGYRFRNAHARWFGAADRYFTPFLTPNQTYKFTSREKNDVLPENNTGLTIIPQLLTNNAEHCLWALDVLQKQGYDEVNLNFGCPSGTVIVKRKGAGMLTDLEELDRFLDAVCNGFSGKISVKTRLGLQSSDEFPRILDIYNRYPLSEVIIHARVQKDFYTGTPDLEAFSAALSACRHPVCYNGDLFTVSDYERFCQTFPTVERVMLGRGWIANPDLGNQIRGKGMLDKTRLRGFHDELYTAYRETLSGETPVLFKMKELWFYLHCLFEDSEKVLKKIRKAKRLRDYECAMNEMFDHALIVDAGYRPVK</sequence>
<protein>
    <recommendedName>
        <fullName evidence="7">tRNA-dihydrouridine synthase</fullName>
        <ecNumber evidence="7">1.3.1.-</ecNumber>
    </recommendedName>
</protein>
<dbReference type="Pfam" id="PF01207">
    <property type="entry name" value="Dus"/>
    <property type="match status" value="1"/>
</dbReference>
<feature type="binding site" evidence="9">
    <location>
        <position position="133"/>
    </location>
    <ligand>
        <name>FMN</name>
        <dbReference type="ChEBI" id="CHEBI:58210"/>
    </ligand>
</feature>
<dbReference type="GO" id="GO:0050660">
    <property type="term" value="F:flavin adenine dinucleotide binding"/>
    <property type="evidence" value="ECO:0007669"/>
    <property type="project" value="InterPro"/>
</dbReference>
<name>A0A1Y4L892_9FIRM</name>
<dbReference type="GO" id="GO:0003723">
    <property type="term" value="F:RNA binding"/>
    <property type="evidence" value="ECO:0007669"/>
    <property type="project" value="TreeGrafter"/>
</dbReference>
<feature type="binding site" evidence="9">
    <location>
        <begin position="218"/>
        <end position="219"/>
    </location>
    <ligand>
        <name>FMN</name>
        <dbReference type="ChEBI" id="CHEBI:58210"/>
    </ligand>
</feature>
<feature type="binding site" evidence="9">
    <location>
        <position position="162"/>
    </location>
    <ligand>
        <name>FMN</name>
        <dbReference type="ChEBI" id="CHEBI:58210"/>
    </ligand>
</feature>
<dbReference type="GO" id="GO:0017150">
    <property type="term" value="F:tRNA dihydrouridine synthase activity"/>
    <property type="evidence" value="ECO:0007669"/>
    <property type="project" value="InterPro"/>
</dbReference>
<comment type="similarity">
    <text evidence="7">Belongs to the dus family.</text>
</comment>
<evidence type="ECO:0000256" key="5">
    <source>
        <dbReference type="ARBA" id="ARBA00022857"/>
    </source>
</evidence>
<accession>A0A1Y4L892</accession>
<organism evidence="11 12">
    <name type="scientific">Butyricicoccus pullicaecorum</name>
    <dbReference type="NCBI Taxonomy" id="501571"/>
    <lineage>
        <taxon>Bacteria</taxon>
        <taxon>Bacillati</taxon>
        <taxon>Bacillota</taxon>
        <taxon>Clostridia</taxon>
        <taxon>Eubacteriales</taxon>
        <taxon>Butyricicoccaceae</taxon>
        <taxon>Butyricicoccus</taxon>
    </lineage>
</organism>
<dbReference type="CDD" id="cd02801">
    <property type="entry name" value="DUS_like_FMN"/>
    <property type="match status" value="1"/>
</dbReference>
<comment type="cofactor">
    <cofactor evidence="1 7 9">
        <name>FMN</name>
        <dbReference type="ChEBI" id="CHEBI:58210"/>
    </cofactor>
</comment>
<comment type="function">
    <text evidence="7">Catalyzes the synthesis of 5,6-dihydrouridine (D), a modified base found in the D-loop of most tRNAs, via the reduction of the C5-C6 double bond in target uridines.</text>
</comment>
<gene>
    <name evidence="11" type="ORF">B5F17_06835</name>
</gene>
<dbReference type="Proteomes" id="UP000195897">
    <property type="component" value="Unassembled WGS sequence"/>
</dbReference>
<dbReference type="InterPro" id="IPR035587">
    <property type="entry name" value="DUS-like_FMN-bd"/>
</dbReference>
<dbReference type="RefSeq" id="WP_087372259.1">
    <property type="nucleotide sequence ID" value="NZ_NFKK01000006.1"/>
</dbReference>
<dbReference type="Gene3D" id="3.20.20.70">
    <property type="entry name" value="Aldolase class I"/>
    <property type="match status" value="1"/>
</dbReference>
<dbReference type="PROSITE" id="PS01136">
    <property type="entry name" value="UPF0034"/>
    <property type="match status" value="1"/>
</dbReference>
<keyword evidence="5" id="KW-0521">NADP</keyword>
<evidence type="ECO:0000256" key="2">
    <source>
        <dbReference type="ARBA" id="ARBA00022630"/>
    </source>
</evidence>
<dbReference type="InterPro" id="IPR001269">
    <property type="entry name" value="DUS_fam"/>
</dbReference>
<dbReference type="SUPFAM" id="SSF51395">
    <property type="entry name" value="FMN-linked oxidoreductases"/>
    <property type="match status" value="1"/>
</dbReference>
<evidence type="ECO:0000256" key="9">
    <source>
        <dbReference type="PIRSR" id="PIRSR006621-2"/>
    </source>
</evidence>
<feature type="active site" description="Proton donor" evidence="8">
    <location>
        <position position="94"/>
    </location>
</feature>
<dbReference type="PIRSF" id="PIRSF006621">
    <property type="entry name" value="Dus"/>
    <property type="match status" value="1"/>
</dbReference>
<keyword evidence="2 7" id="KW-0285">Flavoprotein</keyword>
<proteinExistence type="inferred from homology"/>
<dbReference type="InterPro" id="IPR018517">
    <property type="entry name" value="tRNA_hU_synthase_CS"/>
</dbReference>
<dbReference type="PANTHER" id="PTHR45846:SF1">
    <property type="entry name" value="TRNA-DIHYDROURIDINE(47) SYNTHASE [NAD(P)(+)]-LIKE"/>
    <property type="match status" value="1"/>
</dbReference>
<evidence type="ECO:0000256" key="8">
    <source>
        <dbReference type="PIRSR" id="PIRSR006621-1"/>
    </source>
</evidence>
<feature type="domain" description="DUS-like FMN-binding" evidence="10">
    <location>
        <begin position="5"/>
        <end position="230"/>
    </location>
</feature>
<dbReference type="PANTHER" id="PTHR45846">
    <property type="entry name" value="TRNA-DIHYDROURIDINE(47) SYNTHASE [NAD(P)(+)]-LIKE"/>
    <property type="match status" value="1"/>
</dbReference>
<evidence type="ECO:0000313" key="11">
    <source>
        <dbReference type="EMBL" id="OUP52944.1"/>
    </source>
</evidence>
<evidence type="ECO:0000256" key="4">
    <source>
        <dbReference type="ARBA" id="ARBA00022694"/>
    </source>
</evidence>
<dbReference type="EC" id="1.3.1.-" evidence="7"/>
<keyword evidence="4 7" id="KW-0819">tRNA processing</keyword>
<reference evidence="12" key="1">
    <citation type="submission" date="2017-04" db="EMBL/GenBank/DDBJ databases">
        <title>Function of individual gut microbiota members based on whole genome sequencing of pure cultures obtained from chicken caecum.</title>
        <authorList>
            <person name="Medvecky M."/>
            <person name="Cejkova D."/>
            <person name="Polansky O."/>
            <person name="Karasova D."/>
            <person name="Kubasova T."/>
            <person name="Cizek A."/>
            <person name="Rychlik I."/>
        </authorList>
    </citation>
    <scope>NUCLEOTIDE SEQUENCE [LARGE SCALE GENOMIC DNA]</scope>
    <source>
        <strain evidence="12">An180</strain>
    </source>
</reference>
<evidence type="ECO:0000256" key="3">
    <source>
        <dbReference type="ARBA" id="ARBA00022643"/>
    </source>
</evidence>
<keyword evidence="6 7" id="KW-0560">Oxidoreductase</keyword>
<keyword evidence="3 7" id="KW-0288">FMN</keyword>
<feature type="binding site" evidence="9">
    <location>
        <position position="64"/>
    </location>
    <ligand>
        <name>FMN</name>
        <dbReference type="ChEBI" id="CHEBI:58210"/>
    </ligand>
</feature>
<keyword evidence="9" id="KW-0547">Nucleotide-binding</keyword>
<evidence type="ECO:0000256" key="7">
    <source>
        <dbReference type="PIRNR" id="PIRNR006621"/>
    </source>
</evidence>
<comment type="caution">
    <text evidence="11">The sequence shown here is derived from an EMBL/GenBank/DDBJ whole genome shotgun (WGS) entry which is preliminary data.</text>
</comment>
<evidence type="ECO:0000313" key="12">
    <source>
        <dbReference type="Proteomes" id="UP000195897"/>
    </source>
</evidence>